<evidence type="ECO:0000256" key="6">
    <source>
        <dbReference type="RuleBase" id="RU000471"/>
    </source>
</evidence>
<dbReference type="PANTHER" id="PTHR11432">
    <property type="entry name" value="NADH DEHYDROGENASE SUBUNIT 1"/>
    <property type="match status" value="1"/>
</dbReference>
<protein>
    <submittedName>
        <fullName evidence="10">NADH-quinone oxidoreductase subunit H</fullName>
    </submittedName>
</protein>
<feature type="domain" description="Nuclease associated modular" evidence="9">
    <location>
        <begin position="14"/>
        <end position="30"/>
    </location>
</feature>
<keyword evidence="5 8" id="KW-0472">Membrane</keyword>
<evidence type="ECO:0000259" key="9">
    <source>
        <dbReference type="SMART" id="SM00496"/>
    </source>
</evidence>
<proteinExistence type="inferred from homology"/>
<dbReference type="OrthoDB" id="531329at2759"/>
<evidence type="ECO:0000256" key="2">
    <source>
        <dbReference type="ARBA" id="ARBA00010535"/>
    </source>
</evidence>
<comment type="similarity">
    <text evidence="2 6">Belongs to the complex I subunit 1 family.</text>
</comment>
<keyword evidence="4 8" id="KW-1133">Transmembrane helix</keyword>
<dbReference type="EMBL" id="LSSL01007797">
    <property type="protein sequence ID" value="OLY77566.1"/>
    <property type="molecule type" value="Genomic_DNA"/>
</dbReference>
<dbReference type="GO" id="GO:0003954">
    <property type="term" value="F:NADH dehydrogenase activity"/>
    <property type="evidence" value="ECO:0007669"/>
    <property type="project" value="TreeGrafter"/>
</dbReference>
<dbReference type="PROSITE" id="PS00668">
    <property type="entry name" value="COMPLEX1_ND1_2"/>
    <property type="match status" value="1"/>
</dbReference>
<dbReference type="GO" id="GO:0009060">
    <property type="term" value="P:aerobic respiration"/>
    <property type="evidence" value="ECO:0007669"/>
    <property type="project" value="TreeGrafter"/>
</dbReference>
<evidence type="ECO:0000313" key="11">
    <source>
        <dbReference type="Proteomes" id="UP000187455"/>
    </source>
</evidence>
<gene>
    <name evidence="10" type="ORF">AYI68_g8410</name>
</gene>
<feature type="transmembrane region" description="Helical" evidence="8">
    <location>
        <begin position="143"/>
        <end position="162"/>
    </location>
</feature>
<dbReference type="InterPro" id="IPR018086">
    <property type="entry name" value="NADH_UbQ_OxRdtase_su1_CS"/>
</dbReference>
<keyword evidence="11" id="KW-1185">Reference proteome</keyword>
<evidence type="ECO:0000256" key="3">
    <source>
        <dbReference type="ARBA" id="ARBA00022692"/>
    </source>
</evidence>
<evidence type="ECO:0000256" key="8">
    <source>
        <dbReference type="SAM" id="Phobius"/>
    </source>
</evidence>
<dbReference type="GO" id="GO:0005743">
    <property type="term" value="C:mitochondrial inner membrane"/>
    <property type="evidence" value="ECO:0007669"/>
    <property type="project" value="UniProtKB-SubCell"/>
</dbReference>
<evidence type="ECO:0000313" key="10">
    <source>
        <dbReference type="EMBL" id="OLY77566.1"/>
    </source>
</evidence>
<dbReference type="Pfam" id="PF00146">
    <property type="entry name" value="NADHdh"/>
    <property type="match status" value="2"/>
</dbReference>
<dbReference type="GO" id="GO:0003677">
    <property type="term" value="F:DNA binding"/>
    <property type="evidence" value="ECO:0007669"/>
    <property type="project" value="InterPro"/>
</dbReference>
<comment type="subcellular location">
    <subcellularLocation>
        <location evidence="1">Membrane</location>
        <topology evidence="1">Multi-pass membrane protein</topology>
    </subcellularLocation>
    <subcellularLocation>
        <location evidence="6">Mitochondrion inner membrane</location>
        <topology evidence="6">Multi-pass membrane protein</topology>
    </subcellularLocation>
</comment>
<feature type="domain" description="Nuclease associated modular" evidence="9">
    <location>
        <begin position="1"/>
        <end position="13"/>
    </location>
</feature>
<comment type="caution">
    <text evidence="10">The sequence shown here is derived from an EMBL/GenBank/DDBJ whole genome shotgun (WGS) entry which is preliminary data.</text>
</comment>
<dbReference type="Pfam" id="PF07460">
    <property type="entry name" value="NUMOD3"/>
    <property type="match status" value="1"/>
</dbReference>
<evidence type="ECO:0000256" key="4">
    <source>
        <dbReference type="ARBA" id="ARBA00022989"/>
    </source>
</evidence>
<dbReference type="InterPro" id="IPR001694">
    <property type="entry name" value="NADH_UbQ_OxRdtase_su1/FPO"/>
</dbReference>
<organism evidence="10 11">
    <name type="scientific">Smittium mucronatum</name>
    <dbReference type="NCBI Taxonomy" id="133383"/>
    <lineage>
        <taxon>Eukaryota</taxon>
        <taxon>Fungi</taxon>
        <taxon>Fungi incertae sedis</taxon>
        <taxon>Zoopagomycota</taxon>
        <taxon>Kickxellomycotina</taxon>
        <taxon>Harpellomycetes</taxon>
        <taxon>Harpellales</taxon>
        <taxon>Legeriomycetaceae</taxon>
        <taxon>Smittium</taxon>
    </lineage>
</organism>
<dbReference type="Proteomes" id="UP000187455">
    <property type="component" value="Unassembled WGS sequence"/>
</dbReference>
<sequence length="181" mass="19692">MSPITKLKISKSLTGKKASDETKAKMSKSRSSINNPFYGRSLPQNILDAAAALKGWAPIPFSRGYQISDMELGLVYILAISSIGVVGIILAGWSALAETNRPPFDLVESESELVSGAFTEYSSFSFALIFLGEYGAMISMSALITILFLGGFLLPFSSFFIISENILTLIQPLIFDQLFLE</sequence>
<dbReference type="SUPFAM" id="SSF64496">
    <property type="entry name" value="DNA-binding domain of intron-encoded endonucleases"/>
    <property type="match status" value="1"/>
</dbReference>
<dbReference type="SMART" id="SM00496">
    <property type="entry name" value="IENR2"/>
    <property type="match status" value="2"/>
</dbReference>
<keyword evidence="6" id="KW-0520">NAD</keyword>
<evidence type="ECO:0000256" key="7">
    <source>
        <dbReference type="SAM" id="MobiDB-lite"/>
    </source>
</evidence>
<evidence type="ECO:0000256" key="1">
    <source>
        <dbReference type="ARBA" id="ARBA00004141"/>
    </source>
</evidence>
<accession>A0A1R0GKZ4</accession>
<dbReference type="PANTHER" id="PTHR11432:SF3">
    <property type="entry name" value="NADH-UBIQUINONE OXIDOREDUCTASE CHAIN 1"/>
    <property type="match status" value="1"/>
</dbReference>
<dbReference type="AlphaFoldDB" id="A0A1R0GKZ4"/>
<evidence type="ECO:0000256" key="5">
    <source>
        <dbReference type="ARBA" id="ARBA00023136"/>
    </source>
</evidence>
<reference evidence="10 11" key="1">
    <citation type="journal article" date="2016" name="Mol. Biol. Evol.">
        <title>Genome-Wide Survey of Gut Fungi (Harpellales) Reveals the First Horizontally Transferred Ubiquitin Gene from a Mosquito Host.</title>
        <authorList>
            <person name="Wang Y."/>
            <person name="White M.M."/>
            <person name="Kvist S."/>
            <person name="Moncalvo J.M."/>
        </authorList>
    </citation>
    <scope>NUCLEOTIDE SEQUENCE [LARGE SCALE GENOMIC DNA]</scope>
    <source>
        <strain evidence="10 11">ALG-7-W6</strain>
    </source>
</reference>
<dbReference type="InterPro" id="IPR003611">
    <property type="entry name" value="NUMOD3"/>
</dbReference>
<name>A0A1R0GKZ4_9FUNG</name>
<feature type="region of interest" description="Disordered" evidence="7">
    <location>
        <begin position="12"/>
        <end position="36"/>
    </location>
</feature>
<dbReference type="STRING" id="133383.A0A1R0GKZ4"/>
<feature type="transmembrane region" description="Helical" evidence="8">
    <location>
        <begin position="72"/>
        <end position="93"/>
    </location>
</feature>
<keyword evidence="3 6" id="KW-0812">Transmembrane</keyword>